<evidence type="ECO:0000256" key="1">
    <source>
        <dbReference type="ARBA" id="ARBA00023015"/>
    </source>
</evidence>
<evidence type="ECO:0000313" key="5">
    <source>
        <dbReference type="EMBL" id="OWO95801.1"/>
    </source>
</evidence>
<dbReference type="SUPFAM" id="SSF54909">
    <property type="entry name" value="Dimeric alpha+beta barrel"/>
    <property type="match status" value="1"/>
</dbReference>
<comment type="caution">
    <text evidence="5">The sequence shown here is derived from an EMBL/GenBank/DDBJ whole genome shotgun (WGS) entry which is preliminary data.</text>
</comment>
<keyword evidence="3" id="KW-0804">Transcription</keyword>
<accession>A0A246DZM2</accession>
<dbReference type="InterPro" id="IPR019885">
    <property type="entry name" value="Tscrpt_reg_HTH_AsnC-type_CS"/>
</dbReference>
<dbReference type="GO" id="GO:0005829">
    <property type="term" value="C:cytosol"/>
    <property type="evidence" value="ECO:0007669"/>
    <property type="project" value="TreeGrafter"/>
</dbReference>
<proteinExistence type="predicted"/>
<dbReference type="PROSITE" id="PS00519">
    <property type="entry name" value="HTH_ASNC_1"/>
    <property type="match status" value="1"/>
</dbReference>
<dbReference type="Pfam" id="PF01037">
    <property type="entry name" value="AsnC_trans_reg"/>
    <property type="match status" value="1"/>
</dbReference>
<organism evidence="5 6">
    <name type="scientific">Rhizobium esperanzae</name>
    <dbReference type="NCBI Taxonomy" id="1967781"/>
    <lineage>
        <taxon>Bacteria</taxon>
        <taxon>Pseudomonadati</taxon>
        <taxon>Pseudomonadota</taxon>
        <taxon>Alphaproteobacteria</taxon>
        <taxon>Hyphomicrobiales</taxon>
        <taxon>Rhizobiaceae</taxon>
        <taxon>Rhizobium/Agrobacterium group</taxon>
        <taxon>Rhizobium</taxon>
    </lineage>
</organism>
<protein>
    <submittedName>
        <fullName evidence="5">ArsR family transcriptional regulator</fullName>
    </submittedName>
</protein>
<dbReference type="PRINTS" id="PR00033">
    <property type="entry name" value="HTHASNC"/>
</dbReference>
<dbReference type="PROSITE" id="PS50956">
    <property type="entry name" value="HTH_ASNC_2"/>
    <property type="match status" value="1"/>
</dbReference>
<evidence type="ECO:0000313" key="6">
    <source>
        <dbReference type="Proteomes" id="UP000197269"/>
    </source>
</evidence>
<dbReference type="Pfam" id="PF13412">
    <property type="entry name" value="HTH_24"/>
    <property type="match status" value="1"/>
</dbReference>
<dbReference type="PANTHER" id="PTHR30154:SF17">
    <property type="entry name" value="DNA-BINDING TRANSCRIPTIONAL ACTIVATOR DECR"/>
    <property type="match status" value="1"/>
</dbReference>
<sequence length="160" mass="18613">MIDNSLKIDEIDLRILTCMQQDSSLSQRDLAEQVGLSQNACWRRLQRLYATGVIKGSRASIDFEALGYDLTVIVMIRTRHHSKEWSEDFRKHVERMPEVVDFYRIGGDWDYLIKVITKGMSGYDAFYQKLITNFNLATVTGYFSMEAIISNRAVDLMRMR</sequence>
<gene>
    <name evidence="5" type="ORF">B5E41_08235</name>
</gene>
<dbReference type="AlphaFoldDB" id="A0A246DZM2"/>
<reference evidence="5 6" key="1">
    <citation type="submission" date="2017-03" db="EMBL/GenBank/DDBJ databases">
        <title>Genome of strain Rhizobium sp. CNPSo 668.</title>
        <authorList>
            <person name="Ribeiro R."/>
        </authorList>
    </citation>
    <scope>NUCLEOTIDE SEQUENCE [LARGE SCALE GENOMIC DNA]</scope>
    <source>
        <strain evidence="5 6">CNPSo 668</strain>
    </source>
</reference>
<dbReference type="PANTHER" id="PTHR30154">
    <property type="entry name" value="LEUCINE-RESPONSIVE REGULATORY PROTEIN"/>
    <property type="match status" value="1"/>
</dbReference>
<dbReference type="SUPFAM" id="SSF46785">
    <property type="entry name" value="Winged helix' DNA-binding domain"/>
    <property type="match status" value="1"/>
</dbReference>
<name>A0A246DZM2_9HYPH</name>
<dbReference type="GO" id="GO:0043565">
    <property type="term" value="F:sequence-specific DNA binding"/>
    <property type="evidence" value="ECO:0007669"/>
    <property type="project" value="InterPro"/>
</dbReference>
<feature type="domain" description="HTH asnC-type" evidence="4">
    <location>
        <begin position="8"/>
        <end position="69"/>
    </location>
</feature>
<dbReference type="InterPro" id="IPR036390">
    <property type="entry name" value="WH_DNA-bd_sf"/>
</dbReference>
<dbReference type="SMART" id="SM00344">
    <property type="entry name" value="HTH_ASNC"/>
    <property type="match status" value="1"/>
</dbReference>
<dbReference type="InterPro" id="IPR019887">
    <property type="entry name" value="Tscrpt_reg_AsnC/Lrp_C"/>
</dbReference>
<dbReference type="GO" id="GO:0006355">
    <property type="term" value="P:regulation of DNA-templated transcription"/>
    <property type="evidence" value="ECO:0007669"/>
    <property type="project" value="UniProtKB-ARBA"/>
</dbReference>
<evidence type="ECO:0000256" key="2">
    <source>
        <dbReference type="ARBA" id="ARBA00023125"/>
    </source>
</evidence>
<dbReference type="Proteomes" id="UP000197269">
    <property type="component" value="Unassembled WGS sequence"/>
</dbReference>
<dbReference type="InterPro" id="IPR011008">
    <property type="entry name" value="Dimeric_a/b-barrel"/>
</dbReference>
<dbReference type="Gene3D" id="1.10.10.10">
    <property type="entry name" value="Winged helix-like DNA-binding domain superfamily/Winged helix DNA-binding domain"/>
    <property type="match status" value="1"/>
</dbReference>
<keyword evidence="1" id="KW-0805">Transcription regulation</keyword>
<dbReference type="InterPro" id="IPR019888">
    <property type="entry name" value="Tscrpt_reg_AsnC-like"/>
</dbReference>
<keyword evidence="2" id="KW-0238">DNA-binding</keyword>
<dbReference type="GO" id="GO:0043200">
    <property type="term" value="P:response to amino acid"/>
    <property type="evidence" value="ECO:0007669"/>
    <property type="project" value="TreeGrafter"/>
</dbReference>
<evidence type="ECO:0000256" key="3">
    <source>
        <dbReference type="ARBA" id="ARBA00023163"/>
    </source>
</evidence>
<dbReference type="EMBL" id="MXPU01000004">
    <property type="protein sequence ID" value="OWO95801.1"/>
    <property type="molecule type" value="Genomic_DNA"/>
</dbReference>
<dbReference type="CDD" id="cd00090">
    <property type="entry name" value="HTH_ARSR"/>
    <property type="match status" value="1"/>
</dbReference>
<dbReference type="InterPro" id="IPR000485">
    <property type="entry name" value="AsnC-type_HTH_dom"/>
</dbReference>
<dbReference type="InterPro" id="IPR036388">
    <property type="entry name" value="WH-like_DNA-bd_sf"/>
</dbReference>
<evidence type="ECO:0000259" key="4">
    <source>
        <dbReference type="PROSITE" id="PS50956"/>
    </source>
</evidence>
<dbReference type="InterPro" id="IPR011991">
    <property type="entry name" value="ArsR-like_HTH"/>
</dbReference>
<dbReference type="RefSeq" id="WP_088392694.1">
    <property type="nucleotide sequence ID" value="NZ_MXPU01000004.1"/>
</dbReference>
<dbReference type="Gene3D" id="3.30.70.920">
    <property type="match status" value="1"/>
</dbReference>